<evidence type="ECO:0000313" key="6">
    <source>
        <dbReference type="EMBL" id="MBB5598202.1"/>
    </source>
</evidence>
<comment type="caution">
    <text evidence="6">The sequence shown here is derived from an EMBL/GenBank/DDBJ whole genome shotgun (WGS) entry which is preliminary data.</text>
</comment>
<protein>
    <submittedName>
        <fullName evidence="6">AcrR family transcriptional regulator</fullName>
    </submittedName>
</protein>
<dbReference type="SUPFAM" id="SSF46689">
    <property type="entry name" value="Homeodomain-like"/>
    <property type="match status" value="1"/>
</dbReference>
<gene>
    <name evidence="6" type="ORF">BKA12_001282</name>
</gene>
<dbReference type="Gene3D" id="1.10.10.60">
    <property type="entry name" value="Homeodomain-like"/>
    <property type="match status" value="1"/>
</dbReference>
<keyword evidence="3" id="KW-0804">Transcription</keyword>
<evidence type="ECO:0000256" key="2">
    <source>
        <dbReference type="ARBA" id="ARBA00023125"/>
    </source>
</evidence>
<dbReference type="PROSITE" id="PS50977">
    <property type="entry name" value="HTH_TETR_2"/>
    <property type="match status" value="1"/>
</dbReference>
<reference evidence="6 7" key="1">
    <citation type="submission" date="2020-08" db="EMBL/GenBank/DDBJ databases">
        <title>Sequencing the genomes of 1000 actinobacteria strains.</title>
        <authorList>
            <person name="Klenk H.-P."/>
        </authorList>
    </citation>
    <scope>NUCLEOTIDE SEQUENCE [LARGE SCALE GENOMIC DNA]</scope>
    <source>
        <strain evidence="6 7">DSM 23694</strain>
    </source>
</reference>
<dbReference type="InterPro" id="IPR050109">
    <property type="entry name" value="HTH-type_TetR-like_transc_reg"/>
</dbReference>
<dbReference type="Proteomes" id="UP000523863">
    <property type="component" value="Unassembled WGS sequence"/>
</dbReference>
<dbReference type="GO" id="GO:0003700">
    <property type="term" value="F:DNA-binding transcription factor activity"/>
    <property type="evidence" value="ECO:0007669"/>
    <property type="project" value="TreeGrafter"/>
</dbReference>
<dbReference type="InterPro" id="IPR009057">
    <property type="entry name" value="Homeodomain-like_sf"/>
</dbReference>
<dbReference type="AlphaFoldDB" id="A0A7W8YB37"/>
<dbReference type="RefSeq" id="WP_183641594.1">
    <property type="nucleotide sequence ID" value="NZ_JACHBL010000001.1"/>
</dbReference>
<evidence type="ECO:0000256" key="4">
    <source>
        <dbReference type="PROSITE-ProRule" id="PRU00335"/>
    </source>
</evidence>
<sequence>MLVSRRDINKAETRAAIAESARKILNLVGLEGLTAEKIAEAAGVSRRTFFNYFPSVDSALNVPIEHFIERVLTAVEEVDDSASLAEAAVQAVQEFEDIESYRSVAEMFVLAQTHPPLARLQTETWDSCAFHLADFVESRYGQPLDLDAYAFVFSITGAGKAAFAYWAQESAGDLSDDSMKKLHSYLVDALATLRDGFPTIRNFSRGA</sequence>
<dbReference type="PANTHER" id="PTHR30055:SF234">
    <property type="entry name" value="HTH-TYPE TRANSCRIPTIONAL REGULATOR BETI"/>
    <property type="match status" value="1"/>
</dbReference>
<organism evidence="6 7">
    <name type="scientific">Neomicrococcus lactis</name>
    <dbReference type="NCBI Taxonomy" id="732241"/>
    <lineage>
        <taxon>Bacteria</taxon>
        <taxon>Bacillati</taxon>
        <taxon>Actinomycetota</taxon>
        <taxon>Actinomycetes</taxon>
        <taxon>Micrococcales</taxon>
        <taxon>Micrococcaceae</taxon>
        <taxon>Neomicrococcus</taxon>
    </lineage>
</organism>
<evidence type="ECO:0000313" key="7">
    <source>
        <dbReference type="Proteomes" id="UP000523863"/>
    </source>
</evidence>
<dbReference type="GO" id="GO:0000976">
    <property type="term" value="F:transcription cis-regulatory region binding"/>
    <property type="evidence" value="ECO:0007669"/>
    <property type="project" value="TreeGrafter"/>
</dbReference>
<dbReference type="InterPro" id="IPR001647">
    <property type="entry name" value="HTH_TetR"/>
</dbReference>
<dbReference type="EMBL" id="JACHBL010000001">
    <property type="protein sequence ID" value="MBB5598202.1"/>
    <property type="molecule type" value="Genomic_DNA"/>
</dbReference>
<proteinExistence type="predicted"/>
<evidence type="ECO:0000256" key="3">
    <source>
        <dbReference type="ARBA" id="ARBA00023163"/>
    </source>
</evidence>
<keyword evidence="7" id="KW-1185">Reference proteome</keyword>
<dbReference type="Pfam" id="PF00440">
    <property type="entry name" value="TetR_N"/>
    <property type="match status" value="1"/>
</dbReference>
<accession>A0A7W8YB37</accession>
<evidence type="ECO:0000259" key="5">
    <source>
        <dbReference type="PROSITE" id="PS50977"/>
    </source>
</evidence>
<evidence type="ECO:0000256" key="1">
    <source>
        <dbReference type="ARBA" id="ARBA00023015"/>
    </source>
</evidence>
<keyword evidence="2 4" id="KW-0238">DNA-binding</keyword>
<feature type="domain" description="HTH tetR-type" evidence="5">
    <location>
        <begin position="11"/>
        <end position="71"/>
    </location>
</feature>
<dbReference type="Gene3D" id="1.10.357.10">
    <property type="entry name" value="Tetracycline Repressor, domain 2"/>
    <property type="match status" value="1"/>
</dbReference>
<name>A0A7W8YB37_9MICC</name>
<dbReference type="PANTHER" id="PTHR30055">
    <property type="entry name" value="HTH-TYPE TRANSCRIPTIONAL REGULATOR RUTR"/>
    <property type="match status" value="1"/>
</dbReference>
<feature type="DNA-binding region" description="H-T-H motif" evidence="4">
    <location>
        <begin position="34"/>
        <end position="53"/>
    </location>
</feature>
<keyword evidence="1" id="KW-0805">Transcription regulation</keyword>